<dbReference type="InterPro" id="IPR039425">
    <property type="entry name" value="RNA_pol_sigma-70-like"/>
</dbReference>
<evidence type="ECO:0000256" key="4">
    <source>
        <dbReference type="ARBA" id="ARBA00023125"/>
    </source>
</evidence>
<geneLocation type="plasmid" evidence="8">
    <name>1</name>
</geneLocation>
<dbReference type="PANTHER" id="PTHR43133:SF58">
    <property type="entry name" value="ECF RNA POLYMERASE SIGMA FACTOR SIGD"/>
    <property type="match status" value="1"/>
</dbReference>
<dbReference type="EMBL" id="BPQF01000016">
    <property type="protein sequence ID" value="GJD40963.1"/>
    <property type="molecule type" value="Genomic_DNA"/>
</dbReference>
<dbReference type="EMBL" id="LR743510">
    <property type="protein sequence ID" value="CAA2138956.1"/>
    <property type="molecule type" value="Genomic_DNA"/>
</dbReference>
<dbReference type="GO" id="GO:0003677">
    <property type="term" value="F:DNA binding"/>
    <property type="evidence" value="ECO:0007669"/>
    <property type="project" value="UniProtKB-KW"/>
</dbReference>
<dbReference type="InterPro" id="IPR013249">
    <property type="entry name" value="RNA_pol_sigma70_r4_t2"/>
</dbReference>
<dbReference type="GO" id="GO:0016987">
    <property type="term" value="F:sigma factor activity"/>
    <property type="evidence" value="ECO:0007669"/>
    <property type="project" value="UniProtKB-KW"/>
</dbReference>
<feature type="domain" description="RNA polymerase sigma factor 70 region 4 type 2" evidence="7">
    <location>
        <begin position="132"/>
        <end position="183"/>
    </location>
</feature>
<reference evidence="8" key="2">
    <citation type="submission" date="2019-12" db="EMBL/GenBank/DDBJ databases">
        <authorList>
            <person name="Cremers G."/>
        </authorList>
    </citation>
    <scope>NUCLEOTIDE SEQUENCE</scope>
    <source>
        <strain evidence="8">Mbul2</strain>
        <plasmid evidence="8">1</plasmid>
    </source>
</reference>
<evidence type="ECO:0000313" key="9">
    <source>
        <dbReference type="EMBL" id="GJD40963.1"/>
    </source>
</evidence>
<protein>
    <submittedName>
        <fullName evidence="8">ECF RNA polymerase sigma factor SigD</fullName>
    </submittedName>
    <submittedName>
        <fullName evidence="9">ECF RNA polymerase sigma factor SigF</fullName>
    </submittedName>
</protein>
<keyword evidence="3" id="KW-0731">Sigma factor</keyword>
<evidence type="ECO:0000256" key="1">
    <source>
        <dbReference type="ARBA" id="ARBA00010641"/>
    </source>
</evidence>
<dbReference type="Gene3D" id="1.10.10.10">
    <property type="entry name" value="Winged helix-like DNA-binding domain superfamily/Winged helix DNA-binding domain"/>
    <property type="match status" value="1"/>
</dbReference>
<dbReference type="SUPFAM" id="SSF88659">
    <property type="entry name" value="Sigma3 and sigma4 domains of RNA polymerase sigma factors"/>
    <property type="match status" value="1"/>
</dbReference>
<accession>A0A679K412</accession>
<dbReference type="InterPro" id="IPR014284">
    <property type="entry name" value="RNA_pol_sigma-70_dom"/>
</dbReference>
<feature type="domain" description="RNA polymerase sigma-70 region 2" evidence="6">
    <location>
        <begin position="34"/>
        <end position="100"/>
    </location>
</feature>
<keyword evidence="5" id="KW-0804">Transcription</keyword>
<gene>
    <name evidence="8" type="primary">sigD</name>
    <name evidence="9" type="synonym">sigF</name>
    <name evidence="8" type="ORF">MBLL_01387</name>
    <name evidence="9" type="ORF">OICFNHDK_3440</name>
</gene>
<dbReference type="InterPro" id="IPR013325">
    <property type="entry name" value="RNA_pol_sigma_r2"/>
</dbReference>
<dbReference type="InterPro" id="IPR036388">
    <property type="entry name" value="WH-like_DNA-bd_sf"/>
</dbReference>
<comment type="similarity">
    <text evidence="1">Belongs to the sigma-70 factor family. ECF subfamily.</text>
</comment>
<keyword evidence="8" id="KW-0614">Plasmid</keyword>
<dbReference type="GO" id="GO:0006352">
    <property type="term" value="P:DNA-templated transcription initiation"/>
    <property type="evidence" value="ECO:0007669"/>
    <property type="project" value="InterPro"/>
</dbReference>
<dbReference type="Gene3D" id="1.10.1740.10">
    <property type="match status" value="1"/>
</dbReference>
<evidence type="ECO:0000256" key="2">
    <source>
        <dbReference type="ARBA" id="ARBA00023015"/>
    </source>
</evidence>
<dbReference type="AlphaFoldDB" id="A0A679K412"/>
<name>A0A679K412_9HYPH</name>
<dbReference type="RefSeq" id="WP_056142526.1">
    <property type="nucleotide sequence ID" value="NZ_BPQF01000016.1"/>
</dbReference>
<dbReference type="SUPFAM" id="SSF88946">
    <property type="entry name" value="Sigma2 domain of RNA polymerase sigma factors"/>
    <property type="match status" value="1"/>
</dbReference>
<evidence type="ECO:0000256" key="5">
    <source>
        <dbReference type="ARBA" id="ARBA00023163"/>
    </source>
</evidence>
<sequence>MPVQSAALSGEASLSAAMQAAQVGDAAAYRALLRDCVPVISAMARAKGVQGAALDDVVQDTLLTLHQARATYDPARPFLPWLRAITQRRAVDALRRKGRRPKEVHEPLAYEARADAGPMPGDDLERRERAAILATAVAHLPEGQREAIEHIALRELSLDETSTLTGRTKGALKVNFHRGLKALRVSLSSRKEGTDA</sequence>
<evidence type="ECO:0000313" key="8">
    <source>
        <dbReference type="EMBL" id="CAA2138956.1"/>
    </source>
</evidence>
<dbReference type="InterPro" id="IPR007627">
    <property type="entry name" value="RNA_pol_sigma70_r2"/>
</dbReference>
<evidence type="ECO:0000256" key="3">
    <source>
        <dbReference type="ARBA" id="ARBA00023082"/>
    </source>
</evidence>
<evidence type="ECO:0000259" key="6">
    <source>
        <dbReference type="Pfam" id="PF04542"/>
    </source>
</evidence>
<reference evidence="9" key="3">
    <citation type="submission" date="2021-08" db="EMBL/GenBank/DDBJ databases">
        <authorList>
            <person name="Tani A."/>
            <person name="Ola A."/>
            <person name="Ogura Y."/>
            <person name="Katsura K."/>
            <person name="Hayashi T."/>
        </authorList>
    </citation>
    <scope>NUCLEOTIDE SEQUENCE</scope>
    <source>
        <strain evidence="9">DSM 21893</strain>
    </source>
</reference>
<keyword evidence="4" id="KW-0238">DNA-binding</keyword>
<dbReference type="NCBIfam" id="TIGR02937">
    <property type="entry name" value="sigma70-ECF"/>
    <property type="match status" value="1"/>
</dbReference>
<evidence type="ECO:0000313" key="10">
    <source>
        <dbReference type="Proteomes" id="UP001055307"/>
    </source>
</evidence>
<dbReference type="Pfam" id="PF04542">
    <property type="entry name" value="Sigma70_r2"/>
    <property type="match status" value="1"/>
</dbReference>
<dbReference type="PANTHER" id="PTHR43133">
    <property type="entry name" value="RNA POLYMERASE ECF-TYPE SIGMA FACTO"/>
    <property type="match status" value="1"/>
</dbReference>
<dbReference type="InterPro" id="IPR013324">
    <property type="entry name" value="RNA_pol_sigma_r3/r4-like"/>
</dbReference>
<keyword evidence="10" id="KW-1185">Reference proteome</keyword>
<proteinExistence type="inferred from homology"/>
<keyword evidence="2" id="KW-0805">Transcription regulation</keyword>
<dbReference type="Proteomes" id="UP001055307">
    <property type="component" value="Unassembled WGS sequence"/>
</dbReference>
<dbReference type="Pfam" id="PF08281">
    <property type="entry name" value="Sigma70_r4_2"/>
    <property type="match status" value="1"/>
</dbReference>
<reference evidence="9" key="1">
    <citation type="journal article" date="2016" name="Front. Microbiol.">
        <title>Genome Sequence of the Piezophilic, Mesophilic Sulfate-Reducing Bacterium Desulfovibrio indicus J2T.</title>
        <authorList>
            <person name="Cao J."/>
            <person name="Maignien L."/>
            <person name="Shao Z."/>
            <person name="Alain K."/>
            <person name="Jebbar M."/>
        </authorList>
    </citation>
    <scope>NUCLEOTIDE SEQUENCE</scope>
    <source>
        <strain evidence="9">DSM 21893</strain>
    </source>
</reference>
<organism evidence="8">
    <name type="scientific">Methylobacterium bullatum</name>
    <dbReference type="NCBI Taxonomy" id="570505"/>
    <lineage>
        <taxon>Bacteria</taxon>
        <taxon>Pseudomonadati</taxon>
        <taxon>Pseudomonadota</taxon>
        <taxon>Alphaproteobacteria</taxon>
        <taxon>Hyphomicrobiales</taxon>
        <taxon>Methylobacteriaceae</taxon>
        <taxon>Methylobacterium</taxon>
    </lineage>
</organism>
<evidence type="ECO:0000259" key="7">
    <source>
        <dbReference type="Pfam" id="PF08281"/>
    </source>
</evidence>